<dbReference type="PANTHER" id="PTHR45909">
    <property type="entry name" value="ADP-RIBOSYLATION FACTOR-RELATED PROTEIN 1"/>
    <property type="match status" value="1"/>
</dbReference>
<keyword evidence="9 11" id="KW-0472">Membrane</keyword>
<dbReference type="PANTHER" id="PTHR45909:SF1">
    <property type="entry name" value="ADP-RIBOSYLATION FACTOR-RELATED PROTEIN 1"/>
    <property type="match status" value="1"/>
</dbReference>
<evidence type="ECO:0000256" key="11">
    <source>
        <dbReference type="SAM" id="Phobius"/>
    </source>
</evidence>
<evidence type="ECO:0000256" key="9">
    <source>
        <dbReference type="ARBA" id="ARBA00023136"/>
    </source>
</evidence>
<dbReference type="SUPFAM" id="SSF52540">
    <property type="entry name" value="P-loop containing nucleoside triphosphate hydrolases"/>
    <property type="match status" value="1"/>
</dbReference>
<evidence type="ECO:0000256" key="4">
    <source>
        <dbReference type="ARBA" id="ARBA00022692"/>
    </source>
</evidence>
<comment type="caution">
    <text evidence="12">The sequence shown here is derived from an EMBL/GenBank/DDBJ whole genome shotgun (WGS) entry which is preliminary data.</text>
</comment>
<dbReference type="AlphaFoldDB" id="A0A812XFC5"/>
<dbReference type="EMBL" id="CAJNJA010036797">
    <property type="protein sequence ID" value="CAE7724728.1"/>
    <property type="molecule type" value="Genomic_DNA"/>
</dbReference>
<evidence type="ECO:0000256" key="10">
    <source>
        <dbReference type="ARBA" id="ARBA00023170"/>
    </source>
</evidence>
<evidence type="ECO:0000313" key="12">
    <source>
        <dbReference type="EMBL" id="CAE7724728.1"/>
    </source>
</evidence>
<evidence type="ECO:0000256" key="2">
    <source>
        <dbReference type="ARBA" id="ARBA00005619"/>
    </source>
</evidence>
<dbReference type="InterPro" id="IPR027417">
    <property type="entry name" value="P-loop_NTPase"/>
</dbReference>
<dbReference type="Gene3D" id="3.40.50.300">
    <property type="entry name" value="P-loop containing nucleotide triphosphate hydrolases"/>
    <property type="match status" value="1"/>
</dbReference>
<dbReference type="GO" id="GO:0043001">
    <property type="term" value="P:Golgi to plasma membrane protein transport"/>
    <property type="evidence" value="ECO:0007669"/>
    <property type="project" value="TreeGrafter"/>
</dbReference>
<name>A0A812XFC5_9DINO</name>
<dbReference type="GO" id="GO:0005794">
    <property type="term" value="C:Golgi apparatus"/>
    <property type="evidence" value="ECO:0007669"/>
    <property type="project" value="TreeGrafter"/>
</dbReference>
<feature type="non-terminal residue" evidence="12">
    <location>
        <position position="1"/>
    </location>
</feature>
<dbReference type="InterPro" id="IPR019009">
    <property type="entry name" value="SRP_receptor_beta_su"/>
</dbReference>
<sequence>MMDYLRKASGALEASLGVGSSTASVLTFLLILISVYVTLQIFQVVSGSGIRSRRSRGNAALILGPCGSGKTSVFFRLRDGEEVQTVSSLAPARDSFEIKAGEAADQKLGPLEVVDFPGHLRMRGKANDMVKEARCIIYLVDAEDKPKLKDVAEHFYELFTHPDVLELHTPMLVACNKSDLTSARTEKFIVEEIEREIEQMRVSRAATLEGQDQADSYLGVDGEKFKLLEHAPCPIQTCRISAKKNQLDPLYDFLLQQFA</sequence>
<keyword evidence="5" id="KW-0547">Nucleotide-binding</keyword>
<keyword evidence="6" id="KW-0256">Endoplasmic reticulum</keyword>
<evidence type="ECO:0000256" key="3">
    <source>
        <dbReference type="ARBA" id="ARBA00020256"/>
    </source>
</evidence>
<dbReference type="GO" id="GO:0005789">
    <property type="term" value="C:endoplasmic reticulum membrane"/>
    <property type="evidence" value="ECO:0007669"/>
    <property type="project" value="UniProtKB-SubCell"/>
</dbReference>
<protein>
    <recommendedName>
        <fullName evidence="3">Signal recognition particle receptor subunit beta</fullName>
    </recommendedName>
</protein>
<comment type="similarity">
    <text evidence="2">Belongs to the SRP receptor beta subunit family.</text>
</comment>
<evidence type="ECO:0000256" key="1">
    <source>
        <dbReference type="ARBA" id="ARBA00004389"/>
    </source>
</evidence>
<evidence type="ECO:0000256" key="8">
    <source>
        <dbReference type="ARBA" id="ARBA00023134"/>
    </source>
</evidence>
<dbReference type="GO" id="GO:0003924">
    <property type="term" value="F:GTPase activity"/>
    <property type="evidence" value="ECO:0007669"/>
    <property type="project" value="TreeGrafter"/>
</dbReference>
<gene>
    <name evidence="12" type="primary">Srprb</name>
    <name evidence="12" type="ORF">SNEC2469_LOCUS20913</name>
</gene>
<dbReference type="GO" id="GO:0005525">
    <property type="term" value="F:GTP binding"/>
    <property type="evidence" value="ECO:0007669"/>
    <property type="project" value="UniProtKB-KW"/>
</dbReference>
<dbReference type="GO" id="GO:0034067">
    <property type="term" value="P:protein localization to Golgi apparatus"/>
    <property type="evidence" value="ECO:0007669"/>
    <property type="project" value="TreeGrafter"/>
</dbReference>
<dbReference type="InterPro" id="IPR024156">
    <property type="entry name" value="Small_GTPase_ARF"/>
</dbReference>
<evidence type="ECO:0000256" key="5">
    <source>
        <dbReference type="ARBA" id="ARBA00022741"/>
    </source>
</evidence>
<reference evidence="12" key="1">
    <citation type="submission" date="2021-02" db="EMBL/GenBank/DDBJ databases">
        <authorList>
            <person name="Dougan E. K."/>
            <person name="Rhodes N."/>
            <person name="Thang M."/>
            <person name="Chan C."/>
        </authorList>
    </citation>
    <scope>NUCLEOTIDE SEQUENCE</scope>
</reference>
<comment type="subcellular location">
    <subcellularLocation>
        <location evidence="1">Endoplasmic reticulum membrane</location>
        <topology evidence="1">Single-pass membrane protein</topology>
    </subcellularLocation>
</comment>
<feature type="transmembrane region" description="Helical" evidence="11">
    <location>
        <begin position="25"/>
        <end position="46"/>
    </location>
</feature>
<keyword evidence="8" id="KW-0342">GTP-binding</keyword>
<dbReference type="Pfam" id="PF09439">
    <property type="entry name" value="SRPRB"/>
    <property type="match status" value="1"/>
</dbReference>
<dbReference type="GO" id="GO:0006886">
    <property type="term" value="P:intracellular protein transport"/>
    <property type="evidence" value="ECO:0007669"/>
    <property type="project" value="TreeGrafter"/>
</dbReference>
<evidence type="ECO:0000313" key="13">
    <source>
        <dbReference type="Proteomes" id="UP000601435"/>
    </source>
</evidence>
<proteinExistence type="inferred from homology"/>
<keyword evidence="10" id="KW-0675">Receptor</keyword>
<organism evidence="12 13">
    <name type="scientific">Symbiodinium necroappetens</name>
    <dbReference type="NCBI Taxonomy" id="1628268"/>
    <lineage>
        <taxon>Eukaryota</taxon>
        <taxon>Sar</taxon>
        <taxon>Alveolata</taxon>
        <taxon>Dinophyceae</taxon>
        <taxon>Suessiales</taxon>
        <taxon>Symbiodiniaceae</taxon>
        <taxon>Symbiodinium</taxon>
    </lineage>
</organism>
<dbReference type="OrthoDB" id="41266at2759"/>
<keyword evidence="7 11" id="KW-1133">Transmembrane helix</keyword>
<keyword evidence="13" id="KW-1185">Reference proteome</keyword>
<evidence type="ECO:0000256" key="7">
    <source>
        <dbReference type="ARBA" id="ARBA00022989"/>
    </source>
</evidence>
<keyword evidence="4 11" id="KW-0812">Transmembrane</keyword>
<accession>A0A812XFC5</accession>
<dbReference type="Proteomes" id="UP000601435">
    <property type="component" value="Unassembled WGS sequence"/>
</dbReference>
<evidence type="ECO:0000256" key="6">
    <source>
        <dbReference type="ARBA" id="ARBA00022824"/>
    </source>
</evidence>